<dbReference type="AlphaFoldDB" id="A0AAU7V500"/>
<feature type="transmembrane region" description="Helical" evidence="1">
    <location>
        <begin position="133"/>
        <end position="162"/>
    </location>
</feature>
<keyword evidence="1" id="KW-0812">Transmembrane</keyword>
<dbReference type="EMBL" id="CP138335">
    <property type="protein sequence ID" value="XBW07184.1"/>
    <property type="molecule type" value="Genomic_DNA"/>
</dbReference>
<feature type="transmembrane region" description="Helical" evidence="1">
    <location>
        <begin position="99"/>
        <end position="121"/>
    </location>
</feature>
<evidence type="ECO:0000313" key="2">
    <source>
        <dbReference type="EMBL" id="XBW07184.1"/>
    </source>
</evidence>
<keyword evidence="2" id="KW-0482">Metalloprotease</keyword>
<feature type="transmembrane region" description="Helical" evidence="1">
    <location>
        <begin position="216"/>
        <end position="236"/>
    </location>
</feature>
<feature type="transmembrane region" description="Helical" evidence="1">
    <location>
        <begin position="243"/>
        <end position="260"/>
    </location>
</feature>
<evidence type="ECO:0000256" key="1">
    <source>
        <dbReference type="SAM" id="Phobius"/>
    </source>
</evidence>
<dbReference type="PANTHER" id="PTHR36844">
    <property type="entry name" value="PROTEASE PRSW"/>
    <property type="match status" value="1"/>
</dbReference>
<keyword evidence="2" id="KW-0378">Hydrolase</keyword>
<organism evidence="2">
    <name type="scientific">Scrofimicrobium appendicitidis</name>
    <dbReference type="NCBI Taxonomy" id="3079930"/>
    <lineage>
        <taxon>Bacteria</taxon>
        <taxon>Bacillati</taxon>
        <taxon>Actinomycetota</taxon>
        <taxon>Actinomycetes</taxon>
        <taxon>Actinomycetales</taxon>
        <taxon>Actinomycetaceae</taxon>
        <taxon>Scrofimicrobium</taxon>
    </lineage>
</organism>
<dbReference type="RefSeq" id="WP_350257390.1">
    <property type="nucleotide sequence ID" value="NZ_CP138335.1"/>
</dbReference>
<feature type="transmembrane region" description="Helical" evidence="1">
    <location>
        <begin position="69"/>
        <end position="87"/>
    </location>
</feature>
<protein>
    <submittedName>
        <fullName evidence="2">PrsW family intramembrane metalloprotease</fullName>
    </submittedName>
</protein>
<reference evidence="2" key="1">
    <citation type="submission" date="2023-11" db="EMBL/GenBank/DDBJ databases">
        <title>Scrofimicrobium hongkongense sp. nov., isolated from a patient with peritonitis.</title>
        <authorList>
            <person name="Lao H.Y."/>
            <person name="Wong A.Y.P."/>
            <person name="Ng T.L."/>
            <person name="Wong R.Y.L."/>
            <person name="Yau M.C.Y."/>
            <person name="Lam J.Y.W."/>
            <person name="Siu G.K.H."/>
        </authorList>
    </citation>
    <scope>NUCLEOTIDE SEQUENCE</scope>
    <source>
        <strain evidence="2">R131</strain>
    </source>
</reference>
<dbReference type="KEGG" id="sapp:SAC06_05880"/>
<feature type="transmembrane region" description="Helical" evidence="1">
    <location>
        <begin position="43"/>
        <end position="63"/>
    </location>
</feature>
<accession>A0AAU7V500</accession>
<gene>
    <name evidence="2" type="ORF">SAC06_05880</name>
</gene>
<dbReference type="Pfam" id="PF13367">
    <property type="entry name" value="PrsW-protease"/>
    <property type="match status" value="1"/>
</dbReference>
<dbReference type="PANTHER" id="PTHR36844:SF1">
    <property type="entry name" value="PROTEASE PRSW"/>
    <property type="match status" value="1"/>
</dbReference>
<sequence>MPANPGDRYRLSAQAPLRRAEGLNVGATDSTPAPPRWRVWETVLIVVFVLLFAAVVVIGGGSLATRGQLALVALVPLVLVTALLTWIDRWAPPGWRYRWLALLWGAGVAASGAILVNSSLYQDLLLYRGSPEWAGTFAAVIIAPISEELFKGLGVVTVLVLARRQLTSTLSAVALAGLVGAGFAYVENLDYFWQAYQEGSTVFGFTVFARSVMSPFIHPMATSLTGLAVGSALLAGKGWFWRLPLGFVGAVAVHALWNGMAMLGAIWVLVYLVVELPLFIAWLTWLLVWSQRMARQIHLGLVPYVLTGWISPAEVALTVTPSGRRAARRWARKLKGRRPLRRLQRAVGRLGMDQQVMSRRGPNLDKIEQDRQHLAEVARLRAELKQLELAQ</sequence>
<name>A0AAU7V500_9ACTO</name>
<keyword evidence="1" id="KW-0472">Membrane</keyword>
<dbReference type="InterPro" id="IPR026898">
    <property type="entry name" value="PrsW"/>
</dbReference>
<feature type="transmembrane region" description="Helical" evidence="1">
    <location>
        <begin position="266"/>
        <end position="288"/>
    </location>
</feature>
<keyword evidence="2" id="KW-0645">Protease</keyword>
<dbReference type="GO" id="GO:0008237">
    <property type="term" value="F:metallopeptidase activity"/>
    <property type="evidence" value="ECO:0007669"/>
    <property type="project" value="UniProtKB-KW"/>
</dbReference>
<feature type="transmembrane region" description="Helical" evidence="1">
    <location>
        <begin position="169"/>
        <end position="186"/>
    </location>
</feature>
<keyword evidence="1" id="KW-1133">Transmembrane helix</keyword>
<proteinExistence type="predicted"/>